<comment type="caution">
    <text evidence="3">The sequence shown here is derived from an EMBL/GenBank/DDBJ whole genome shotgun (WGS) entry which is preliminary data.</text>
</comment>
<dbReference type="EMBL" id="JAPAAF010000018">
    <property type="protein sequence ID" value="MCW0483562.1"/>
    <property type="molecule type" value="Genomic_DNA"/>
</dbReference>
<evidence type="ECO:0000313" key="4">
    <source>
        <dbReference type="Proteomes" id="UP001163821"/>
    </source>
</evidence>
<feature type="region of interest" description="Disordered" evidence="1">
    <location>
        <begin position="105"/>
        <end position="144"/>
    </location>
</feature>
<feature type="region of interest" description="Disordered" evidence="1">
    <location>
        <begin position="46"/>
        <end position="67"/>
    </location>
</feature>
<keyword evidence="4" id="KW-1185">Reference proteome</keyword>
<evidence type="ECO:0000256" key="2">
    <source>
        <dbReference type="SAM" id="SignalP"/>
    </source>
</evidence>
<accession>A0AA41Y979</accession>
<dbReference type="GO" id="GO:0042597">
    <property type="term" value="C:periplasmic space"/>
    <property type="evidence" value="ECO:0007669"/>
    <property type="project" value="InterPro"/>
</dbReference>
<gene>
    <name evidence="3" type="ORF">N2K84_12530</name>
</gene>
<evidence type="ECO:0000256" key="1">
    <source>
        <dbReference type="SAM" id="MobiDB-lite"/>
    </source>
</evidence>
<feature type="signal peptide" evidence="2">
    <location>
        <begin position="1"/>
        <end position="22"/>
    </location>
</feature>
<feature type="chain" id="PRO_5041259324" evidence="2">
    <location>
        <begin position="23"/>
        <end position="144"/>
    </location>
</feature>
<sequence length="144" mass="15776">MKTKMGIGLFILVVMMAVNVQAQNVGSLRCLNQISGLTEQQKSEITKLEQAHQQEMTSLRNERRGTTDLATKDAVREKMLAAQSAHRNEVSALLTPEQQQQFASLTASGKGYGRNQKAGFAQGRCARGKQAGVRSGNRSGRGRW</sequence>
<keyword evidence="2" id="KW-0732">Signal</keyword>
<dbReference type="InterPro" id="IPR012899">
    <property type="entry name" value="LTXXQ"/>
</dbReference>
<dbReference type="AlphaFoldDB" id="A0AA41Y979"/>
<proteinExistence type="predicted"/>
<name>A0AA41Y979_9BACT</name>
<organism evidence="3 4">
    <name type="scientific">Gaoshiqia sediminis</name>
    <dbReference type="NCBI Taxonomy" id="2986998"/>
    <lineage>
        <taxon>Bacteria</taxon>
        <taxon>Pseudomonadati</taxon>
        <taxon>Bacteroidota</taxon>
        <taxon>Bacteroidia</taxon>
        <taxon>Marinilabiliales</taxon>
        <taxon>Prolixibacteraceae</taxon>
        <taxon>Gaoshiqia</taxon>
    </lineage>
</organism>
<dbReference type="Proteomes" id="UP001163821">
    <property type="component" value="Unassembled WGS sequence"/>
</dbReference>
<dbReference type="RefSeq" id="WP_282592163.1">
    <property type="nucleotide sequence ID" value="NZ_JAPAAF010000018.1"/>
</dbReference>
<dbReference type="Pfam" id="PF07813">
    <property type="entry name" value="LTXXQ"/>
    <property type="match status" value="1"/>
</dbReference>
<protein>
    <submittedName>
        <fullName evidence="3">Spy/CpxP family protein refolding chaperone</fullName>
    </submittedName>
</protein>
<evidence type="ECO:0000313" key="3">
    <source>
        <dbReference type="EMBL" id="MCW0483562.1"/>
    </source>
</evidence>
<reference evidence="3" key="1">
    <citation type="submission" date="2022-10" db="EMBL/GenBank/DDBJ databases">
        <title>Gaoshiqiia sediminis gen. nov., sp. nov., isolated from coastal sediment.</title>
        <authorList>
            <person name="Yu W.X."/>
            <person name="Mu D.S."/>
            <person name="Du J.Z."/>
            <person name="Liang Y.Q."/>
        </authorList>
    </citation>
    <scope>NUCLEOTIDE SEQUENCE</scope>
    <source>
        <strain evidence="3">A06</strain>
    </source>
</reference>